<comment type="catalytic activity">
    <reaction evidence="9">
        <text>dopamine + acetyl-CoA = N-acetyldopamine + CoA + H(+)</text>
        <dbReference type="Rhea" id="RHEA:51388"/>
        <dbReference type="ChEBI" id="CHEBI:15378"/>
        <dbReference type="ChEBI" id="CHEBI:57287"/>
        <dbReference type="ChEBI" id="CHEBI:57288"/>
        <dbReference type="ChEBI" id="CHEBI:59905"/>
        <dbReference type="ChEBI" id="CHEBI:125678"/>
    </reaction>
    <physiologicalReaction direction="left-to-right" evidence="9">
        <dbReference type="Rhea" id="RHEA:51389"/>
    </physiologicalReaction>
</comment>
<feature type="domain" description="N-acetyltransferase" evidence="14">
    <location>
        <begin position="90"/>
        <end position="218"/>
    </location>
</feature>
<evidence type="ECO:0000256" key="3">
    <source>
        <dbReference type="ARBA" id="ARBA00037926"/>
    </source>
</evidence>
<gene>
    <name evidence="15" type="primary">era_1</name>
    <name evidence="15" type="ORF">g.7841</name>
</gene>
<evidence type="ECO:0000313" key="15">
    <source>
        <dbReference type="EMBL" id="JAD09970.1"/>
    </source>
</evidence>
<evidence type="ECO:0000256" key="7">
    <source>
        <dbReference type="ARBA" id="ARBA00050849"/>
    </source>
</evidence>
<evidence type="ECO:0000256" key="10">
    <source>
        <dbReference type="ARBA" id="ARBA00051823"/>
    </source>
</evidence>
<comment type="catalytic activity">
    <reaction evidence="11">
        <text>serotonin + hexadecanoyl-CoA = N-hexadecanoyl-serotonin + CoA + H(+)</text>
        <dbReference type="Rhea" id="RHEA:51384"/>
        <dbReference type="ChEBI" id="CHEBI:15378"/>
        <dbReference type="ChEBI" id="CHEBI:57287"/>
        <dbReference type="ChEBI" id="CHEBI:57379"/>
        <dbReference type="ChEBI" id="CHEBI:134059"/>
        <dbReference type="ChEBI" id="CHEBI:350546"/>
    </reaction>
    <physiologicalReaction direction="left-to-right" evidence="11">
        <dbReference type="Rhea" id="RHEA:51385"/>
    </physiologicalReaction>
</comment>
<comment type="catalytic activity">
    <reaction evidence="10">
        <text>serotonin + (9Z)-octadecenoyl-CoA = N-(9Z-octadecenoyl)-serotonin + CoA + H(+)</text>
        <dbReference type="Rhea" id="RHEA:51392"/>
        <dbReference type="ChEBI" id="CHEBI:15378"/>
        <dbReference type="ChEBI" id="CHEBI:57287"/>
        <dbReference type="ChEBI" id="CHEBI:57387"/>
        <dbReference type="ChEBI" id="CHEBI:134064"/>
        <dbReference type="ChEBI" id="CHEBI:350546"/>
    </reaction>
    <physiologicalReaction direction="left-to-right" evidence="10">
        <dbReference type="Rhea" id="RHEA:51393"/>
    </physiologicalReaction>
</comment>
<comment type="similarity">
    <text evidence="4">Belongs to the acetyltransferase family. AANAT subfamily.</text>
</comment>
<dbReference type="Pfam" id="PF00583">
    <property type="entry name" value="Acetyltransf_1"/>
    <property type="match status" value="1"/>
</dbReference>
<comment type="catalytic activity">
    <reaction evidence="8">
        <text>serotonin + (5Z,8Z,11Z,14Z)-eicosatetraenoyl-CoA = N-[(5Z,8Z,11Z,14Z)-eicosatetraenoyl]-serotonin + CoA + H(+)</text>
        <dbReference type="Rhea" id="RHEA:51396"/>
        <dbReference type="ChEBI" id="CHEBI:15378"/>
        <dbReference type="ChEBI" id="CHEBI:57287"/>
        <dbReference type="ChEBI" id="CHEBI:57368"/>
        <dbReference type="ChEBI" id="CHEBI:132255"/>
        <dbReference type="ChEBI" id="CHEBI:350546"/>
    </reaction>
    <physiologicalReaction direction="left-to-right" evidence="8">
        <dbReference type="Rhea" id="RHEA:51397"/>
    </physiologicalReaction>
</comment>
<comment type="pathway">
    <text evidence="3">Aromatic compound metabolism; melatonin biosynthesis; melatonin from serotonin: step 1/2.</text>
</comment>
<evidence type="ECO:0000256" key="13">
    <source>
        <dbReference type="ARBA" id="ARBA00052491"/>
    </source>
</evidence>
<proteinExistence type="inferred from homology"/>
<keyword evidence="1" id="KW-0808">Transferase</keyword>
<feature type="non-terminal residue" evidence="15">
    <location>
        <position position="1"/>
    </location>
</feature>
<protein>
    <recommendedName>
        <fullName evidence="5">aralkylamine N-acetyltransferase</fullName>
        <ecNumber evidence="5">2.3.1.87</ecNumber>
    </recommendedName>
</protein>
<dbReference type="SUPFAM" id="SSF55729">
    <property type="entry name" value="Acyl-CoA N-acyltransferases (Nat)"/>
    <property type="match status" value="1"/>
</dbReference>
<evidence type="ECO:0000256" key="5">
    <source>
        <dbReference type="ARBA" id="ARBA00039114"/>
    </source>
</evidence>
<sequence>FDNKHMVRWKYLFIATRFASTTVKDIRQKTSLNMAGDQIQENISVSIDKSSLSKSDCIQIQVIQLCDRDKVLDFLRSHYYQEEPLTIGSEPKEQDPEDEKFNMSQITHGTCLMALSGEYIVGVLISGPKSSNEAEHLFEDAARFGPTKWGAALTILACAERDSNVYKRYNIAKALHIHILAVDAKLRGRAIGSRLIGEVKNLGRQLSYPLLTLDCTSYYSARLCERLNMDCVNVIKYEDYLDEEGKPIFKPPPPHEFLKTFATIL</sequence>
<evidence type="ECO:0000256" key="12">
    <source>
        <dbReference type="ARBA" id="ARBA00052335"/>
    </source>
</evidence>
<comment type="catalytic activity">
    <reaction evidence="12">
        <text>dopamine + hexadecanoyl-CoA = N-hexadecanoyl-dopamine + CoA + H(+)</text>
        <dbReference type="Rhea" id="RHEA:51376"/>
        <dbReference type="ChEBI" id="CHEBI:15378"/>
        <dbReference type="ChEBI" id="CHEBI:57287"/>
        <dbReference type="ChEBI" id="CHEBI:57379"/>
        <dbReference type="ChEBI" id="CHEBI:59905"/>
        <dbReference type="ChEBI" id="CHEBI:134058"/>
    </reaction>
    <physiologicalReaction direction="left-to-right" evidence="12">
        <dbReference type="Rhea" id="RHEA:51377"/>
    </physiologicalReaction>
</comment>
<keyword evidence="2" id="KW-0012">Acyltransferase</keyword>
<dbReference type="FunFam" id="3.40.630.30:FF:000046">
    <property type="entry name" value="Dopamine N-acetyltransferase"/>
    <property type="match status" value="1"/>
</dbReference>
<evidence type="ECO:0000256" key="4">
    <source>
        <dbReference type="ARBA" id="ARBA00038182"/>
    </source>
</evidence>
<dbReference type="EMBL" id="GBXI01004322">
    <property type="protein sequence ID" value="JAD09970.1"/>
    <property type="molecule type" value="Transcribed_RNA"/>
</dbReference>
<dbReference type="PANTHER" id="PTHR20905">
    <property type="entry name" value="N-ACETYLTRANSFERASE-RELATED"/>
    <property type="match status" value="1"/>
</dbReference>
<dbReference type="GO" id="GO:0004059">
    <property type="term" value="F:aralkylamine N-acetyltransferase activity"/>
    <property type="evidence" value="ECO:0007669"/>
    <property type="project" value="UniProtKB-EC"/>
</dbReference>
<comment type="catalytic activity">
    <reaction evidence="13">
        <text>serotonin + acetyl-CoA = N-acetylserotonin + CoA + H(+)</text>
        <dbReference type="Rhea" id="RHEA:25217"/>
        <dbReference type="ChEBI" id="CHEBI:15378"/>
        <dbReference type="ChEBI" id="CHEBI:17697"/>
        <dbReference type="ChEBI" id="CHEBI:57287"/>
        <dbReference type="ChEBI" id="CHEBI:57288"/>
        <dbReference type="ChEBI" id="CHEBI:350546"/>
        <dbReference type="EC" id="2.3.1.87"/>
    </reaction>
    <physiologicalReaction direction="left-to-right" evidence="13">
        <dbReference type="Rhea" id="RHEA:25218"/>
    </physiologicalReaction>
</comment>
<dbReference type="AlphaFoldDB" id="A0A0A1XGC7"/>
<evidence type="ECO:0000256" key="9">
    <source>
        <dbReference type="ARBA" id="ARBA00051711"/>
    </source>
</evidence>
<comment type="catalytic activity">
    <reaction evidence="7">
        <text>serotonin + octadecanoyl-CoA = N-octadecanoyl-serotonin + CoA + H(+)</text>
        <dbReference type="Rhea" id="RHEA:51400"/>
        <dbReference type="ChEBI" id="CHEBI:15378"/>
        <dbReference type="ChEBI" id="CHEBI:57287"/>
        <dbReference type="ChEBI" id="CHEBI:57394"/>
        <dbReference type="ChEBI" id="CHEBI:134065"/>
        <dbReference type="ChEBI" id="CHEBI:350546"/>
    </reaction>
    <physiologicalReaction direction="left-to-right" evidence="7">
        <dbReference type="Rhea" id="RHEA:51401"/>
    </physiologicalReaction>
</comment>
<dbReference type="Gene3D" id="3.40.630.30">
    <property type="match status" value="1"/>
</dbReference>
<reference evidence="15" key="2">
    <citation type="journal article" date="2015" name="Gigascience">
        <title>Reconstructing a comprehensive transcriptome assembly of a white-pupal translocated strain of the pest fruit fly Bactrocera cucurbitae.</title>
        <authorList>
            <person name="Sim S.B."/>
            <person name="Calla B."/>
            <person name="Hall B."/>
            <person name="DeRego T."/>
            <person name="Geib S.M."/>
        </authorList>
    </citation>
    <scope>NUCLEOTIDE SEQUENCE</scope>
</reference>
<dbReference type="CDD" id="cd04301">
    <property type="entry name" value="NAT_SF"/>
    <property type="match status" value="1"/>
</dbReference>
<organism evidence="15">
    <name type="scientific">Zeugodacus cucurbitae</name>
    <name type="common">Melon fruit fly</name>
    <name type="synonym">Bactrocera cucurbitae</name>
    <dbReference type="NCBI Taxonomy" id="28588"/>
    <lineage>
        <taxon>Eukaryota</taxon>
        <taxon>Metazoa</taxon>
        <taxon>Ecdysozoa</taxon>
        <taxon>Arthropoda</taxon>
        <taxon>Hexapoda</taxon>
        <taxon>Insecta</taxon>
        <taxon>Pterygota</taxon>
        <taxon>Neoptera</taxon>
        <taxon>Endopterygota</taxon>
        <taxon>Diptera</taxon>
        <taxon>Brachycera</taxon>
        <taxon>Muscomorpha</taxon>
        <taxon>Tephritoidea</taxon>
        <taxon>Tephritidae</taxon>
        <taxon>Zeugodacus</taxon>
        <taxon>Zeugodacus</taxon>
    </lineage>
</organism>
<comment type="catalytic activity">
    <reaction evidence="6">
        <text>dopamine + (9Z)-octadecenoyl-CoA = N-(9Z-octadecanoyl)-dopamine + CoA + H(+)</text>
        <dbReference type="Rhea" id="RHEA:51380"/>
        <dbReference type="ChEBI" id="CHEBI:15378"/>
        <dbReference type="ChEBI" id="CHEBI:31883"/>
        <dbReference type="ChEBI" id="CHEBI:57287"/>
        <dbReference type="ChEBI" id="CHEBI:57387"/>
        <dbReference type="ChEBI" id="CHEBI:59905"/>
    </reaction>
    <physiologicalReaction direction="left-to-right" evidence="6">
        <dbReference type="Rhea" id="RHEA:51381"/>
    </physiologicalReaction>
</comment>
<evidence type="ECO:0000256" key="1">
    <source>
        <dbReference type="ARBA" id="ARBA00022679"/>
    </source>
</evidence>
<dbReference type="InterPro" id="IPR000182">
    <property type="entry name" value="GNAT_dom"/>
</dbReference>
<reference evidence="15" key="1">
    <citation type="submission" date="2014-11" db="EMBL/GenBank/DDBJ databases">
        <authorList>
            <person name="Geib S."/>
        </authorList>
    </citation>
    <scope>NUCLEOTIDE SEQUENCE</scope>
</reference>
<name>A0A0A1XGC7_ZEUCU</name>
<dbReference type="InterPro" id="IPR016181">
    <property type="entry name" value="Acyl_CoA_acyltransferase"/>
</dbReference>
<dbReference type="PANTHER" id="PTHR20905:SF1">
    <property type="entry name" value="AT07410P-RELATED"/>
    <property type="match status" value="1"/>
</dbReference>
<dbReference type="EC" id="2.3.1.87" evidence="5"/>
<evidence type="ECO:0000256" key="11">
    <source>
        <dbReference type="ARBA" id="ARBA00052178"/>
    </source>
</evidence>
<evidence type="ECO:0000256" key="6">
    <source>
        <dbReference type="ARBA" id="ARBA00050189"/>
    </source>
</evidence>
<evidence type="ECO:0000259" key="14">
    <source>
        <dbReference type="Pfam" id="PF00583"/>
    </source>
</evidence>
<accession>A0A0A1XGC7</accession>
<evidence type="ECO:0000256" key="2">
    <source>
        <dbReference type="ARBA" id="ARBA00023315"/>
    </source>
</evidence>
<evidence type="ECO:0000256" key="8">
    <source>
        <dbReference type="ARBA" id="ARBA00051284"/>
    </source>
</evidence>